<proteinExistence type="predicted"/>
<dbReference type="GeneID" id="24792585"/>
<dbReference type="STRING" id="2162.BRM9_1423"/>
<dbReference type="RefSeq" id="WP_048085275.1">
    <property type="nucleotide sequence ID" value="NZ_CP006933.1"/>
</dbReference>
<reference evidence="1 2" key="1">
    <citation type="submission" date="2013-12" db="EMBL/GenBank/DDBJ databases">
        <title>The complete genome sequence of Methanobacterium sp. BRM9.</title>
        <authorList>
            <consortium name="Pastoral Greenhouse Gas Research Consortium"/>
            <person name="Kelly W.J."/>
            <person name="Leahy S.C."/>
            <person name="Perry R."/>
            <person name="Li D."/>
            <person name="Altermann E."/>
            <person name="Lambie S.C."/>
            <person name="Attwood G.T."/>
        </authorList>
    </citation>
    <scope>NUCLEOTIDE SEQUENCE [LARGE SCALE GENOMIC DNA]</scope>
    <source>
        <strain evidence="1 2">BRM9</strain>
    </source>
</reference>
<dbReference type="AlphaFoldDB" id="A0A089ZDW3"/>
<dbReference type="OrthoDB" id="98447at2157"/>
<protein>
    <submittedName>
        <fullName evidence="1">Uncharacterized protein</fullName>
    </submittedName>
</protein>
<organism evidence="1 2">
    <name type="scientific">Methanobacterium formicicum</name>
    <dbReference type="NCBI Taxonomy" id="2162"/>
    <lineage>
        <taxon>Archaea</taxon>
        <taxon>Methanobacteriati</taxon>
        <taxon>Methanobacteriota</taxon>
        <taxon>Methanomada group</taxon>
        <taxon>Methanobacteria</taxon>
        <taxon>Methanobacteriales</taxon>
        <taxon>Methanobacteriaceae</taxon>
        <taxon>Methanobacterium</taxon>
    </lineage>
</organism>
<dbReference type="KEGG" id="mfc:BRM9_1423"/>
<dbReference type="EMBL" id="CP006933">
    <property type="protein sequence ID" value="AIS32237.1"/>
    <property type="molecule type" value="Genomic_DNA"/>
</dbReference>
<name>A0A089ZDW3_METFO</name>
<dbReference type="Proteomes" id="UP000029661">
    <property type="component" value="Chromosome"/>
</dbReference>
<evidence type="ECO:0000313" key="1">
    <source>
        <dbReference type="EMBL" id="AIS32237.1"/>
    </source>
</evidence>
<sequence>MKQFLITPAACKRLIARALVDHPSIKSALKSGTLVIIAGTTNGYVAEEILTSLGQLGGFSRERFFRGIVLPPVGLTSKSGRLKDETGFPGDVVIVDGVWKKGLTIFDVVDDLKEGDVILKGANALQIPEKKAAIYIGHPQGGTIGAALQAVVGRRVRLILPVGLEKRVSTDLDDLSLRLNSPGAEGPRLLPVVGEVFTETDAICSLTGAQTELVAAGGVAGAEGSIWLAVSGKPQQVVHAEKLIESIYREPQFIL</sequence>
<evidence type="ECO:0000313" key="2">
    <source>
        <dbReference type="Proteomes" id="UP000029661"/>
    </source>
</evidence>
<gene>
    <name evidence="1" type="ORF">BRM9_1423</name>
</gene>
<accession>A0A089ZDW3</accession>